<name>A0A445GH46_GLYSO</name>
<dbReference type="AlphaFoldDB" id="A0A445GH46"/>
<comment type="similarity">
    <text evidence="1">Belongs to the GASA family.</text>
</comment>
<protein>
    <submittedName>
        <fullName evidence="2">Snakin-2</fullName>
    </submittedName>
</protein>
<dbReference type="InterPro" id="IPR003854">
    <property type="entry name" value="GASA"/>
</dbReference>
<evidence type="ECO:0000256" key="1">
    <source>
        <dbReference type="ARBA" id="ARBA00010582"/>
    </source>
</evidence>
<dbReference type="EMBL" id="QZWG01000016">
    <property type="protein sequence ID" value="RZB60559.1"/>
    <property type="molecule type" value="Genomic_DNA"/>
</dbReference>
<dbReference type="PANTHER" id="PTHR23201">
    <property type="entry name" value="EXTENSIN, PROLINE-RICH PROTEIN"/>
    <property type="match status" value="1"/>
</dbReference>
<dbReference type="PANTHER" id="PTHR23201:SF67">
    <property type="entry name" value="GIBBERELLIN-REGULATED PROTEIN 11-LIKE"/>
    <property type="match status" value="1"/>
</dbReference>
<comment type="caution">
    <text evidence="2">The sequence shown here is derived from an EMBL/GenBank/DDBJ whole genome shotgun (WGS) entry which is preliminary data.</text>
</comment>
<accession>A0A445GH46</accession>
<organism evidence="2 3">
    <name type="scientific">Glycine soja</name>
    <name type="common">Wild soybean</name>
    <dbReference type="NCBI Taxonomy" id="3848"/>
    <lineage>
        <taxon>Eukaryota</taxon>
        <taxon>Viridiplantae</taxon>
        <taxon>Streptophyta</taxon>
        <taxon>Embryophyta</taxon>
        <taxon>Tracheophyta</taxon>
        <taxon>Spermatophyta</taxon>
        <taxon>Magnoliopsida</taxon>
        <taxon>eudicotyledons</taxon>
        <taxon>Gunneridae</taxon>
        <taxon>Pentapetalae</taxon>
        <taxon>rosids</taxon>
        <taxon>fabids</taxon>
        <taxon>Fabales</taxon>
        <taxon>Fabaceae</taxon>
        <taxon>Papilionoideae</taxon>
        <taxon>50 kb inversion clade</taxon>
        <taxon>NPAAA clade</taxon>
        <taxon>indigoferoid/millettioid clade</taxon>
        <taxon>Phaseoleae</taxon>
        <taxon>Glycine</taxon>
        <taxon>Glycine subgen. Soja</taxon>
    </lineage>
</organism>
<evidence type="ECO:0000313" key="3">
    <source>
        <dbReference type="Proteomes" id="UP000289340"/>
    </source>
</evidence>
<gene>
    <name evidence="2" type="ORF">D0Y65_043359</name>
</gene>
<proteinExistence type="inferred from homology"/>
<dbReference type="Pfam" id="PF02704">
    <property type="entry name" value="GASA"/>
    <property type="match status" value="1"/>
</dbReference>
<sequence>MVPLQEHERERERERDVWLRSEEKVNVPKPKVQYGNQNSQLQTMAISKALLVSVLIFSIILNHVESDTMATTTLGNEPSFNFSSSNIDCCVECNRRCQLSSRPNLCKRACGTCCQRCNCVPTGTYGHYEECPCYANMTTHKGKHKCP</sequence>
<keyword evidence="3" id="KW-1185">Reference proteome</keyword>
<reference evidence="2 3" key="1">
    <citation type="submission" date="2018-09" db="EMBL/GenBank/DDBJ databases">
        <title>A high-quality reference genome of wild soybean provides a powerful tool to mine soybean genomes.</title>
        <authorList>
            <person name="Xie M."/>
            <person name="Chung C.Y.L."/>
            <person name="Li M.-W."/>
            <person name="Wong F.-L."/>
            <person name="Chan T.-F."/>
            <person name="Lam H.-M."/>
        </authorList>
    </citation>
    <scope>NUCLEOTIDE SEQUENCE [LARGE SCALE GENOMIC DNA]</scope>
    <source>
        <strain evidence="3">cv. W05</strain>
        <tissue evidence="2">Hypocotyl of etiolated seedlings</tissue>
    </source>
</reference>
<dbReference type="Proteomes" id="UP000289340">
    <property type="component" value="Chromosome 16"/>
</dbReference>
<evidence type="ECO:0000313" key="2">
    <source>
        <dbReference type="EMBL" id="RZB60559.1"/>
    </source>
</evidence>